<evidence type="ECO:0000256" key="2">
    <source>
        <dbReference type="ARBA" id="ARBA00022603"/>
    </source>
</evidence>
<dbReference type="SUPFAM" id="SSF81799">
    <property type="entry name" value="Putative methyltransferase TM0872, insert domain"/>
    <property type="match status" value="1"/>
</dbReference>
<dbReference type="PANTHER" id="PTHR11265:SF0">
    <property type="entry name" value="12S RRNA N4-METHYLCYTIDINE METHYLTRANSFERASE"/>
    <property type="match status" value="1"/>
</dbReference>
<reference evidence="5 6" key="1">
    <citation type="journal article" date="2013" name="BMC Genomics">
        <title>Reconstruction of the lipid metabolism for the microalga Monoraphidium neglectum from its genome sequence reveals characteristics suitable for biofuel production.</title>
        <authorList>
            <person name="Bogen C."/>
            <person name="Al-Dilaimi A."/>
            <person name="Albersmeier A."/>
            <person name="Wichmann J."/>
            <person name="Grundmann M."/>
            <person name="Rupp O."/>
            <person name="Lauersen K.J."/>
            <person name="Blifernez-Klassen O."/>
            <person name="Kalinowski J."/>
            <person name="Goesmann A."/>
            <person name="Mussgnug J.H."/>
            <person name="Kruse O."/>
        </authorList>
    </citation>
    <scope>NUCLEOTIDE SEQUENCE [LARGE SCALE GENOMIC DNA]</scope>
    <source>
        <strain evidence="5 6">SAG 48.87</strain>
    </source>
</reference>
<keyword evidence="3 5" id="KW-0808">Transferase</keyword>
<evidence type="ECO:0000256" key="4">
    <source>
        <dbReference type="ARBA" id="ARBA00022691"/>
    </source>
</evidence>
<dbReference type="OrthoDB" id="439808at2759"/>
<organism evidence="5 6">
    <name type="scientific">Monoraphidium neglectum</name>
    <dbReference type="NCBI Taxonomy" id="145388"/>
    <lineage>
        <taxon>Eukaryota</taxon>
        <taxon>Viridiplantae</taxon>
        <taxon>Chlorophyta</taxon>
        <taxon>core chlorophytes</taxon>
        <taxon>Chlorophyceae</taxon>
        <taxon>CS clade</taxon>
        <taxon>Sphaeropleales</taxon>
        <taxon>Selenastraceae</taxon>
        <taxon>Monoraphidium</taxon>
    </lineage>
</organism>
<evidence type="ECO:0000313" key="6">
    <source>
        <dbReference type="Proteomes" id="UP000054498"/>
    </source>
</evidence>
<dbReference type="InterPro" id="IPR023397">
    <property type="entry name" value="SAM-dep_MeTrfase_MraW_recog"/>
</dbReference>
<keyword evidence="6" id="KW-1185">Reference proteome</keyword>
<sequence length="99" mass="10975">MRLDPGAPMSAADAVNGWSEAQLGRVLLEYGEEKAWKLVARRIVEAREKAPILTTQQLVQAVGQTIFRDKSKQGGRRSGKTIHPATRTFQLALPQTFQT</sequence>
<comment type="similarity">
    <text evidence="1">Belongs to the methyltransferase superfamily. RsmH family.</text>
</comment>
<dbReference type="GO" id="GO:0071424">
    <property type="term" value="F:rRNA (cytosine-N4-)-methyltransferase activity"/>
    <property type="evidence" value="ECO:0007669"/>
    <property type="project" value="TreeGrafter"/>
</dbReference>
<accession>A0A0D2KRS2</accession>
<keyword evidence="2 5" id="KW-0489">Methyltransferase</keyword>
<dbReference type="KEGG" id="mng:MNEG_9701"/>
<dbReference type="AlphaFoldDB" id="A0A0D2KRS2"/>
<proteinExistence type="inferred from homology"/>
<evidence type="ECO:0000256" key="1">
    <source>
        <dbReference type="ARBA" id="ARBA00010396"/>
    </source>
</evidence>
<protein>
    <submittedName>
        <fullName evidence="5">S-adenosyl-methyltransferase</fullName>
        <ecNumber evidence="5">2.1.1.-</ecNumber>
    </submittedName>
</protein>
<name>A0A0D2KRS2_9CHLO</name>
<dbReference type="GeneID" id="25742576"/>
<evidence type="ECO:0000313" key="5">
    <source>
        <dbReference type="EMBL" id="KIY98258.1"/>
    </source>
</evidence>
<dbReference type="Gene3D" id="1.10.150.170">
    <property type="entry name" value="Putative methyltransferase TM0872, insert domain"/>
    <property type="match status" value="1"/>
</dbReference>
<dbReference type="Pfam" id="PF01795">
    <property type="entry name" value="Methyltransf_5"/>
    <property type="match status" value="1"/>
</dbReference>
<evidence type="ECO:0000256" key="3">
    <source>
        <dbReference type="ARBA" id="ARBA00022679"/>
    </source>
</evidence>
<dbReference type="EMBL" id="KK102250">
    <property type="protein sequence ID" value="KIY98258.1"/>
    <property type="molecule type" value="Genomic_DNA"/>
</dbReference>
<dbReference type="STRING" id="145388.A0A0D2KRS2"/>
<dbReference type="InterPro" id="IPR002903">
    <property type="entry name" value="RsmH"/>
</dbReference>
<dbReference type="EC" id="2.1.1.-" evidence="5"/>
<gene>
    <name evidence="5" type="ORF">MNEG_9701</name>
</gene>
<dbReference type="PANTHER" id="PTHR11265">
    <property type="entry name" value="S-ADENOSYL-METHYLTRANSFERASE MRAW"/>
    <property type="match status" value="1"/>
</dbReference>
<dbReference type="GO" id="GO:0070475">
    <property type="term" value="P:rRNA base methylation"/>
    <property type="evidence" value="ECO:0007669"/>
    <property type="project" value="TreeGrafter"/>
</dbReference>
<dbReference type="Proteomes" id="UP000054498">
    <property type="component" value="Unassembled WGS sequence"/>
</dbReference>
<dbReference type="RefSeq" id="XP_013897278.1">
    <property type="nucleotide sequence ID" value="XM_014041824.1"/>
</dbReference>
<keyword evidence="4" id="KW-0949">S-adenosyl-L-methionine</keyword>